<dbReference type="Pfam" id="PF01954">
    <property type="entry name" value="AF2212-like"/>
    <property type="match status" value="1"/>
</dbReference>
<dbReference type="Gene3D" id="4.10.1150.10">
    <property type="entry name" value="AF2212/PG0164-like"/>
    <property type="match status" value="1"/>
</dbReference>
<evidence type="ECO:0008006" key="2">
    <source>
        <dbReference type="Google" id="ProtNLM"/>
    </source>
</evidence>
<sequence>MSQTIEAIYEDGVLRPLKPLKNLREHSRVKITIEAEATVRHPLAECIGILSDEDAAEMRRIIEEEFERVDVREWC</sequence>
<evidence type="ECO:0000313" key="1">
    <source>
        <dbReference type="EMBL" id="BAL58658.1"/>
    </source>
</evidence>
<proteinExistence type="predicted"/>
<accession>H5SRE1</accession>
<reference evidence="1" key="1">
    <citation type="journal article" date="2005" name="Environ. Microbiol.">
        <title>Genetic and functional properties of uncultivated thermophilic crenarchaeotes from a subsurface gold mine as revealed by analysis of genome fragments.</title>
        <authorList>
            <person name="Nunoura T."/>
            <person name="Hirayama H."/>
            <person name="Takami H."/>
            <person name="Oida H."/>
            <person name="Nishi S."/>
            <person name="Shimamura S."/>
            <person name="Suzuki Y."/>
            <person name="Inagaki F."/>
            <person name="Takai K."/>
            <person name="Nealson K.H."/>
            <person name="Horikoshi K."/>
        </authorList>
    </citation>
    <scope>NUCLEOTIDE SEQUENCE</scope>
</reference>
<dbReference type="EMBL" id="AP011801">
    <property type="protein sequence ID" value="BAL58658.1"/>
    <property type="molecule type" value="Genomic_DNA"/>
</dbReference>
<dbReference type="InterPro" id="IPR024069">
    <property type="entry name" value="AF2212-like_dom_sf"/>
</dbReference>
<name>H5SRE1_ACEAU</name>
<dbReference type="SUPFAM" id="SSF141694">
    <property type="entry name" value="AF2212/PG0164-like"/>
    <property type="match status" value="1"/>
</dbReference>
<dbReference type="AlphaFoldDB" id="H5SRE1"/>
<reference evidence="1" key="2">
    <citation type="journal article" date="2012" name="PLoS ONE">
        <title>A Deeply Branching Thermophilic Bacterium with an Ancient Acetyl-CoA Pathway Dominates a Subsurface Ecosystem.</title>
        <authorList>
            <person name="Takami H."/>
            <person name="Noguchi H."/>
            <person name="Takaki Y."/>
            <person name="Uchiyama I."/>
            <person name="Toyoda A."/>
            <person name="Nishi S."/>
            <person name="Chee G.-J."/>
            <person name="Arai W."/>
            <person name="Nunoura T."/>
            <person name="Itoh T."/>
            <person name="Hattori M."/>
            <person name="Takai K."/>
        </authorList>
    </citation>
    <scope>NUCLEOTIDE SEQUENCE</scope>
</reference>
<protein>
    <recommendedName>
        <fullName evidence="2">Antitoxin</fullName>
    </recommendedName>
</protein>
<organism evidence="1">
    <name type="scientific">Acetithermum autotrophicum</name>
    <dbReference type="NCBI Taxonomy" id="1446466"/>
    <lineage>
        <taxon>Bacteria</taxon>
        <taxon>Candidatus Bipolaricaulota</taxon>
        <taxon>Candidatus Acetithermum</taxon>
    </lineage>
</organism>
<gene>
    <name evidence="1" type="ORF">HGMM_OP2C206</name>
</gene>
<dbReference type="InterPro" id="IPR008203">
    <property type="entry name" value="AF2212-like"/>
</dbReference>